<dbReference type="PANTHER" id="PTHR33608:SF3">
    <property type="entry name" value="SLR2013 PROTEIN"/>
    <property type="match status" value="1"/>
</dbReference>
<dbReference type="InterPro" id="IPR036465">
    <property type="entry name" value="vWFA_dom_sf"/>
</dbReference>
<evidence type="ECO:0000313" key="2">
    <source>
        <dbReference type="EMBL" id="QDV29491.1"/>
    </source>
</evidence>
<reference evidence="2 3" key="1">
    <citation type="submission" date="2019-02" db="EMBL/GenBank/DDBJ databases">
        <title>Deep-cultivation of Planctomycetes and their phenomic and genomic characterization uncovers novel biology.</title>
        <authorList>
            <person name="Wiegand S."/>
            <person name="Jogler M."/>
            <person name="Boedeker C."/>
            <person name="Pinto D."/>
            <person name="Vollmers J."/>
            <person name="Rivas-Marin E."/>
            <person name="Kohn T."/>
            <person name="Peeters S.H."/>
            <person name="Heuer A."/>
            <person name="Rast P."/>
            <person name="Oberbeckmann S."/>
            <person name="Bunk B."/>
            <person name="Jeske O."/>
            <person name="Meyerdierks A."/>
            <person name="Storesund J.E."/>
            <person name="Kallscheuer N."/>
            <person name="Luecker S."/>
            <person name="Lage O.M."/>
            <person name="Pohl T."/>
            <person name="Merkel B.J."/>
            <person name="Hornburger P."/>
            <person name="Mueller R.-W."/>
            <person name="Bruemmer F."/>
            <person name="Labrenz M."/>
            <person name="Spormann A.M."/>
            <person name="Op den Camp H."/>
            <person name="Overmann J."/>
            <person name="Amann R."/>
            <person name="Jetten M.S.M."/>
            <person name="Mascher T."/>
            <person name="Medema M.H."/>
            <person name="Devos D.P."/>
            <person name="Kaster A.-K."/>
            <person name="Ovreas L."/>
            <person name="Rohde M."/>
            <person name="Galperin M.Y."/>
            <person name="Jogler C."/>
        </authorList>
    </citation>
    <scope>NUCLEOTIDE SEQUENCE [LARGE SCALE GENOMIC DNA]</scope>
    <source>
        <strain evidence="2 3">Spb1</strain>
    </source>
</reference>
<evidence type="ECO:0000259" key="1">
    <source>
        <dbReference type="Pfam" id="PF01882"/>
    </source>
</evidence>
<proteinExistence type="predicted"/>
<dbReference type="EMBL" id="CP036299">
    <property type="protein sequence ID" value="QDV29491.1"/>
    <property type="molecule type" value="Genomic_DNA"/>
</dbReference>
<dbReference type="OrthoDB" id="9778037at2"/>
<dbReference type="Gene3D" id="3.40.50.410">
    <property type="entry name" value="von Willebrand factor, type A domain"/>
    <property type="match status" value="1"/>
</dbReference>
<dbReference type="PANTHER" id="PTHR33608">
    <property type="entry name" value="BLL2464 PROTEIN"/>
    <property type="match status" value="1"/>
</dbReference>
<dbReference type="AlphaFoldDB" id="A0A518GM33"/>
<sequence>MTPRLQLLLSVLAAGLLYIPACFSSSWAAVGTGATVFVIMLAIIDWLRCPALSQMDVNRKVGRVLSVGARNPITIEYRWKGRSSWQAELHDEPPHPGTFDGLPAVVPLVPGRWLKLAYHFTPARRGNVTFQSIHWRARSPWGFWQLHWLIPLPMTTKVYPDVQAIRGVELLARQNRLAESGVRMTRLHGKGSAFDRLREYRREDEFRSIDWKASARQESLIAREYTIEKNQTIVLVLDSGRSMCHAEGVATHFDRALNSALLLAYTALRQGDHVGLLACSSKVQASIPPVRGLRSIDTLIRNIYDIEPEYTSTDYQLMVDELRRRYRKRALVVVLTYALDDVHLEQMARQFRRLRSPHLVICAFLSPESLVKQADSVPQTDQQAFEIAAAADLLQGHRKTLRDLTAMGLFAIEATPETLTSQLISRYLEVKARSLI</sequence>
<dbReference type="Proteomes" id="UP000315349">
    <property type="component" value="Chromosome"/>
</dbReference>
<dbReference type="SUPFAM" id="SSF53300">
    <property type="entry name" value="vWA-like"/>
    <property type="match status" value="1"/>
</dbReference>
<keyword evidence="3" id="KW-1185">Reference proteome</keyword>
<feature type="domain" description="DUF58" evidence="1">
    <location>
        <begin position="197"/>
        <end position="362"/>
    </location>
</feature>
<evidence type="ECO:0000313" key="3">
    <source>
        <dbReference type="Proteomes" id="UP000315349"/>
    </source>
</evidence>
<gene>
    <name evidence="2" type="ORF">Spb1_13980</name>
</gene>
<protein>
    <recommendedName>
        <fullName evidence="1">DUF58 domain-containing protein</fullName>
    </recommendedName>
</protein>
<dbReference type="RefSeq" id="WP_145297416.1">
    <property type="nucleotide sequence ID" value="NZ_CP036299.1"/>
</dbReference>
<accession>A0A518GM33</accession>
<dbReference type="KEGG" id="peh:Spb1_13980"/>
<name>A0A518GM33_9PLAN</name>
<organism evidence="2 3">
    <name type="scientific">Planctopirus ephydatiae</name>
    <dbReference type="NCBI Taxonomy" id="2528019"/>
    <lineage>
        <taxon>Bacteria</taxon>
        <taxon>Pseudomonadati</taxon>
        <taxon>Planctomycetota</taxon>
        <taxon>Planctomycetia</taxon>
        <taxon>Planctomycetales</taxon>
        <taxon>Planctomycetaceae</taxon>
        <taxon>Planctopirus</taxon>
    </lineage>
</organism>
<dbReference type="Pfam" id="PF01882">
    <property type="entry name" value="DUF58"/>
    <property type="match status" value="1"/>
</dbReference>
<dbReference type="InterPro" id="IPR002881">
    <property type="entry name" value="DUF58"/>
</dbReference>